<feature type="domain" description="CoA carboxyltransferase N-terminal" evidence="3">
    <location>
        <begin position="520"/>
        <end position="858"/>
    </location>
</feature>
<evidence type="ECO:0000256" key="1">
    <source>
        <dbReference type="ARBA" id="ARBA00022741"/>
    </source>
</evidence>
<dbReference type="GO" id="GO:0003989">
    <property type="term" value="F:acetyl-CoA carboxylase activity"/>
    <property type="evidence" value="ECO:0007669"/>
    <property type="project" value="UniProtKB-EC"/>
</dbReference>
<dbReference type="InterPro" id="IPR034733">
    <property type="entry name" value="AcCoA_carboxyl_beta"/>
</dbReference>
<sequence>MEHLVYPNPAPYREKLIRFSALNHTSYSELALKASQLLEQTKLSELRSSIARSLSELEMFTEEGENIDTPKRKSAINERMEDIVSAPLAVEDALVGLFDHSDHTLQRRVVETYVRRLYQPYLVKGSVRMQWHRSGLIASWQFVEGHAEASGHEMTETPLVDRKWGAMVIIKSLQFLPDVISAALKETTQNGSAGPTNHGNMMHIALAGINNQMSLLQDSGDEDQAQERVNRLAKILKDKELSSSLKNAGYEVISCIIQRDEGRGPMRHSFHWSESNRYYIEEPLLRHVEPPLSIYLELDKLKGYENIKYTPSRDKQWHMYTVDAKPLPVRRMFLRALVRQPTKEWFSPSGYHGSEVVGPRSQLTLSYTSRSILRSLVTAMEELELHVHNATVKSDHAHMYLYVLQEIQIDDLVPFSKRVDVDSGTEEGVVEALLVKLAREIHTMVGIKMHRLGVFEWEVKLRMASSGQANGAWRVVITNVTGHTCIVHVYREIEDNVEHKVVYHATSTSGPLHGVPVNTPFQPLKLLDQKRLLARKSNTTYCYDFALAFEAALENIWSSKLSSVNRPGGKLVNVKELVFADPRGSWGTPLVEINREPAQNNVGMVAWTMDLCTPEFPHGRTILVVANDVTFKNGSFGPIEDAFFEAVTELACSKKLPLIYLAANSGARIGAAEEVRSCFNIGWSDESNPDSGFQYLYLSPEDYSRIKSSVIAHEICLESGETRWIIDTIVGNEDGLGVENLSGSGAIAGAFSKAYKETFTLTYVTGRTVGIGAYLARLGMRCIQRTDQPIILTGFSALNKLLGREVYSSQMQLGGPKIMGTNGVVHLTVSDDLEGVLAILNWLSFVPPYVGGPLPVLAAVDPVDRPVEYQPENSCDPRAAVCGTVDGNGTWLGGIFDKDSFVETLEGWARTVVTGRAKLGGIPVGVIAVETQTVMQIIPADPGQLDSHERVVPQAGQVWFPDSASKTAQALMDFNREELPLFIMANWRGFSAGQRDLFEGILQAGSTIVENLRTYKQPVFVYIPKTGELRGGAWVVVDSRINSDHIEMYAETTAKGNVLEPEGMIEIKFRNKELLECMNRLDPQIRNLKQKLQETKYDQTITDQIKAREKQLLPIYTQIATKFAELHDTSFRMAEKGVVKNVVDWNISRFFFYKRLRRRLAEASLIKTTRDAAGDLLSYNAAYEMIKKWFLATKTEELWLDDDAFFTWKDEPSNYTDKLATLRTQKVSNQLLKIGGSPSDLEALPQGLAALLQEVDPTTKSKLIEDLRRVIESSPAK</sequence>
<evidence type="ECO:0000256" key="2">
    <source>
        <dbReference type="ARBA" id="ARBA00022840"/>
    </source>
</evidence>
<dbReference type="Gene3D" id="2.40.460.10">
    <property type="entry name" value="Biotin dependent carboxylase carboxyltransferase"/>
    <property type="match status" value="1"/>
</dbReference>
<organism evidence="5">
    <name type="scientific">Ambrosia artemisiifolia</name>
    <name type="common">Common ragweed</name>
    <dbReference type="NCBI Taxonomy" id="4212"/>
    <lineage>
        <taxon>Eukaryota</taxon>
        <taxon>Viridiplantae</taxon>
        <taxon>Streptophyta</taxon>
        <taxon>Embryophyta</taxon>
        <taxon>Tracheophyta</taxon>
        <taxon>Spermatophyta</taxon>
        <taxon>Magnoliopsida</taxon>
        <taxon>eudicotyledons</taxon>
        <taxon>Gunneridae</taxon>
        <taxon>Pentapetalae</taxon>
        <taxon>asterids</taxon>
        <taxon>campanulids</taxon>
        <taxon>Asterales</taxon>
        <taxon>Asteraceae</taxon>
        <taxon>Asteroideae</taxon>
        <taxon>Heliantheae alliance</taxon>
        <taxon>Heliantheae</taxon>
        <taxon>Ambrosia</taxon>
    </lineage>
</organism>
<dbReference type="InterPro" id="IPR011763">
    <property type="entry name" value="COA_CT_C"/>
</dbReference>
<reference evidence="5" key="1">
    <citation type="submission" date="2018-10" db="EMBL/GenBank/DDBJ databases">
        <authorList>
            <person name="Virag E."/>
            <person name="Kutasy B."/>
            <person name="Decsi K."/>
            <person name="Taller J."/>
        </authorList>
    </citation>
    <scope>NUCLEOTIDE SEQUENCE</scope>
</reference>
<keyword evidence="1" id="KW-0547">Nucleotide-binding</keyword>
<dbReference type="InterPro" id="IPR029045">
    <property type="entry name" value="ClpP/crotonase-like_dom_sf"/>
</dbReference>
<dbReference type="EMBL" id="MK096759">
    <property type="protein sequence ID" value="QCQ84268.1"/>
    <property type="molecule type" value="mRNA"/>
</dbReference>
<evidence type="ECO:0000313" key="5">
    <source>
        <dbReference type="EMBL" id="QCQ84268.1"/>
    </source>
</evidence>
<name>A0A4P8PIZ9_AMBAR</name>
<dbReference type="EC" id="6.4.1.2" evidence="5"/>
<proteinExistence type="evidence at transcript level"/>
<dbReference type="InterPro" id="IPR011762">
    <property type="entry name" value="COA_CT_N"/>
</dbReference>
<dbReference type="PROSITE" id="PS50989">
    <property type="entry name" value="COA_CT_CTER"/>
    <property type="match status" value="1"/>
</dbReference>
<dbReference type="FunFam" id="3.90.226.10:FF:000010">
    <property type="entry name" value="acetyl-CoA carboxylase isoform X2"/>
    <property type="match status" value="1"/>
</dbReference>
<dbReference type="Pfam" id="PF01039">
    <property type="entry name" value="Carboxyl_trans"/>
    <property type="match status" value="1"/>
</dbReference>
<dbReference type="PANTHER" id="PTHR45728">
    <property type="entry name" value="ACETYL-COA CARBOXYLASE, ISOFORM A"/>
    <property type="match status" value="1"/>
</dbReference>
<protein>
    <submittedName>
        <fullName evidence="5">Putative acetyl-CoA carboxylase 1</fullName>
        <ecNumber evidence="5">6.4.1.2</ecNumber>
    </submittedName>
</protein>
<evidence type="ECO:0000259" key="4">
    <source>
        <dbReference type="PROSITE" id="PS50989"/>
    </source>
</evidence>
<gene>
    <name evidence="5" type="primary">acc1</name>
</gene>
<dbReference type="Pfam" id="PF08326">
    <property type="entry name" value="ACC_central"/>
    <property type="match status" value="1"/>
</dbReference>
<dbReference type="AlphaFoldDB" id="A0A4P8PIZ9"/>
<feature type="domain" description="CoA carboxyltransferase C-terminal" evidence="4">
    <location>
        <begin position="862"/>
        <end position="1171"/>
    </location>
</feature>
<dbReference type="Gene3D" id="3.90.226.10">
    <property type="entry name" value="2-enoyl-CoA Hydratase, Chain A, domain 1"/>
    <property type="match status" value="2"/>
</dbReference>
<accession>A0A4P8PIZ9</accession>
<keyword evidence="2" id="KW-0067">ATP-binding</keyword>
<dbReference type="InterPro" id="IPR013537">
    <property type="entry name" value="AcCoA_COase_cen"/>
</dbReference>
<dbReference type="SUPFAM" id="SSF52096">
    <property type="entry name" value="ClpP/crotonase"/>
    <property type="match status" value="2"/>
</dbReference>
<dbReference type="PANTHER" id="PTHR45728:SF3">
    <property type="entry name" value="ACETYL-COA CARBOXYLASE"/>
    <property type="match status" value="1"/>
</dbReference>
<dbReference type="GO" id="GO:0005524">
    <property type="term" value="F:ATP binding"/>
    <property type="evidence" value="ECO:0007669"/>
    <property type="project" value="UniProtKB-KW"/>
</dbReference>
<evidence type="ECO:0000259" key="3">
    <source>
        <dbReference type="PROSITE" id="PS50980"/>
    </source>
</evidence>
<dbReference type="PROSITE" id="PS50980">
    <property type="entry name" value="COA_CT_NTER"/>
    <property type="match status" value="1"/>
</dbReference>
<dbReference type="InterPro" id="IPR049076">
    <property type="entry name" value="ACCA"/>
</dbReference>
<dbReference type="GO" id="GO:0006633">
    <property type="term" value="P:fatty acid biosynthetic process"/>
    <property type="evidence" value="ECO:0007669"/>
    <property type="project" value="InterPro"/>
</dbReference>
<keyword evidence="5" id="KW-0436">Ligase</keyword>